<gene>
    <name evidence="8" type="ORF">AB1Y20_022185</name>
</gene>
<name>A0AB34JFL8_PRYPA</name>
<dbReference type="GO" id="GO:0032259">
    <property type="term" value="P:methylation"/>
    <property type="evidence" value="ECO:0007669"/>
    <property type="project" value="UniProtKB-KW"/>
</dbReference>
<keyword evidence="4" id="KW-0489">Methyltransferase</keyword>
<evidence type="ECO:0000313" key="8">
    <source>
        <dbReference type="EMBL" id="KAL1520611.1"/>
    </source>
</evidence>
<dbReference type="Pfam" id="PF04072">
    <property type="entry name" value="LCM"/>
    <property type="match status" value="1"/>
</dbReference>
<dbReference type="Gene3D" id="3.40.50.150">
    <property type="entry name" value="Vaccinia Virus protein VP39"/>
    <property type="match status" value="1"/>
</dbReference>
<dbReference type="EC" id="2.1.1.233" evidence="3"/>
<dbReference type="InterPro" id="IPR029063">
    <property type="entry name" value="SAM-dependent_MTases_sf"/>
</dbReference>
<evidence type="ECO:0000256" key="3">
    <source>
        <dbReference type="ARBA" id="ARBA00012834"/>
    </source>
</evidence>
<keyword evidence="6" id="KW-0949">S-adenosyl-L-methionine</keyword>
<organism evidence="8 9">
    <name type="scientific">Prymnesium parvum</name>
    <name type="common">Toxic golden alga</name>
    <dbReference type="NCBI Taxonomy" id="97485"/>
    <lineage>
        <taxon>Eukaryota</taxon>
        <taxon>Haptista</taxon>
        <taxon>Haptophyta</taxon>
        <taxon>Prymnesiophyceae</taxon>
        <taxon>Prymnesiales</taxon>
        <taxon>Prymnesiaceae</taxon>
        <taxon>Prymnesium</taxon>
    </lineage>
</organism>
<keyword evidence="5" id="KW-0808">Transferase</keyword>
<evidence type="ECO:0000256" key="2">
    <source>
        <dbReference type="ARBA" id="ARBA00010703"/>
    </source>
</evidence>
<dbReference type="InterPro" id="IPR016651">
    <property type="entry name" value="LCMT1"/>
</dbReference>
<dbReference type="SUPFAM" id="SSF53335">
    <property type="entry name" value="S-adenosyl-L-methionine-dependent methyltransferases"/>
    <property type="match status" value="1"/>
</dbReference>
<evidence type="ECO:0000256" key="6">
    <source>
        <dbReference type="ARBA" id="ARBA00022691"/>
    </source>
</evidence>
<comment type="similarity">
    <text evidence="2">Belongs to the methyltransferase superfamily. LCMT family.</text>
</comment>
<evidence type="ECO:0000256" key="7">
    <source>
        <dbReference type="ARBA" id="ARBA00032526"/>
    </source>
</evidence>
<keyword evidence="9" id="KW-1185">Reference proteome</keyword>
<comment type="caution">
    <text evidence="8">The sequence shown here is derived from an EMBL/GenBank/DDBJ whole genome shotgun (WGS) entry which is preliminary data.</text>
</comment>
<evidence type="ECO:0000256" key="4">
    <source>
        <dbReference type="ARBA" id="ARBA00022603"/>
    </source>
</evidence>
<evidence type="ECO:0000256" key="5">
    <source>
        <dbReference type="ARBA" id="ARBA00022679"/>
    </source>
</evidence>
<dbReference type="AlphaFoldDB" id="A0AB34JFL8"/>
<evidence type="ECO:0000256" key="1">
    <source>
        <dbReference type="ARBA" id="ARBA00000724"/>
    </source>
</evidence>
<comment type="catalytic activity">
    <reaction evidence="1">
        <text>[phosphatase 2A protein]-C-terminal L-leucine + S-adenosyl-L-methionine = [phosphatase 2A protein]-C-terminal L-leucine methyl ester + S-adenosyl-L-homocysteine</text>
        <dbReference type="Rhea" id="RHEA:48544"/>
        <dbReference type="Rhea" id="RHEA-COMP:12134"/>
        <dbReference type="Rhea" id="RHEA-COMP:12135"/>
        <dbReference type="ChEBI" id="CHEBI:57856"/>
        <dbReference type="ChEBI" id="CHEBI:59789"/>
        <dbReference type="ChEBI" id="CHEBI:90516"/>
        <dbReference type="ChEBI" id="CHEBI:90517"/>
        <dbReference type="EC" id="2.1.1.233"/>
    </reaction>
</comment>
<accession>A0AB34JFL8</accession>
<reference evidence="8 9" key="1">
    <citation type="journal article" date="2024" name="Science">
        <title>Giant polyketide synthase enzymes in the biosynthesis of giant marine polyether toxins.</title>
        <authorList>
            <person name="Fallon T.R."/>
            <person name="Shende V.V."/>
            <person name="Wierzbicki I.H."/>
            <person name="Pendleton A.L."/>
            <person name="Watervoot N.F."/>
            <person name="Auber R.P."/>
            <person name="Gonzalez D.J."/>
            <person name="Wisecaver J.H."/>
            <person name="Moore B.S."/>
        </authorList>
    </citation>
    <scope>NUCLEOTIDE SEQUENCE [LARGE SCALE GENOMIC DNA]</scope>
    <source>
        <strain evidence="8 9">12B1</strain>
    </source>
</reference>
<sequence length="412" mass="45092">MATEGLALTAEVAARGKLSAVRAHFYHDPYAHHFVPHSARERSLGAMINSGQYARVAAIGSVVEQFMAAVGGGCGQIVSLGAGFDTRFWSLHASALAPACYVEIDQECVVQRKASIVASSPELLRALPEGRACCGGKGIASAHYKCLAADLTDITALERALAIAGWVPTVPTLVIAECLLVYMKAEEAAALLRWFSERCQCAAFAAYEQVEPDDPFGQMMVRNLDERGCPLLGIHACPTVTAQKQRAIDLGWSHAEAMDIAHFFHHVFTKAERRRIRRLEMLDEVEEFELFLHHYCVMLAKKDEASEHLFDSLTLSRPIDRPPIDAEKQAVYSSAPVCQTHSPLTMPGSGLCDAHQTQSAREQSMPLLPVTNICETEDDLDHTPDWCKDKADQGVSCGEYEGYSPTSDHSHP</sequence>
<dbReference type="GO" id="GO:0018423">
    <property type="term" value="F:protein C-terminal leucine carboxyl O-methyltransferase activity"/>
    <property type="evidence" value="ECO:0007669"/>
    <property type="project" value="UniProtKB-EC"/>
</dbReference>
<dbReference type="Proteomes" id="UP001515480">
    <property type="component" value="Unassembled WGS sequence"/>
</dbReference>
<dbReference type="PANTHER" id="PTHR13600">
    <property type="entry name" value="LEUCINE CARBOXYL METHYLTRANSFERASE"/>
    <property type="match status" value="1"/>
</dbReference>
<proteinExistence type="inferred from homology"/>
<dbReference type="InterPro" id="IPR007213">
    <property type="entry name" value="Ppm1/Ppm2/Tcmp"/>
</dbReference>
<dbReference type="EMBL" id="JBGBPQ010000008">
    <property type="protein sequence ID" value="KAL1520611.1"/>
    <property type="molecule type" value="Genomic_DNA"/>
</dbReference>
<evidence type="ECO:0000313" key="9">
    <source>
        <dbReference type="Proteomes" id="UP001515480"/>
    </source>
</evidence>
<dbReference type="PANTHER" id="PTHR13600:SF21">
    <property type="entry name" value="LEUCINE CARBOXYL METHYLTRANSFERASE 1"/>
    <property type="match status" value="1"/>
</dbReference>
<protein>
    <recommendedName>
        <fullName evidence="3">[phosphatase 2A protein]-leucine-carboxy methyltransferase</fullName>
        <ecNumber evidence="3">2.1.1.233</ecNumber>
    </recommendedName>
    <alternativeName>
        <fullName evidence="7">[Phosphatase 2A protein]-leucine-carboxy methyltransferase 1</fullName>
    </alternativeName>
</protein>